<proteinExistence type="predicted"/>
<keyword evidence="3" id="KW-1185">Reference proteome</keyword>
<evidence type="ECO:0000313" key="3">
    <source>
        <dbReference type="Proteomes" id="UP000198623"/>
    </source>
</evidence>
<keyword evidence="1" id="KW-0472">Membrane</keyword>
<name>A0A1I2P0W6_9GAMM</name>
<gene>
    <name evidence="2" type="ORF">SAMN05216175_103211</name>
</gene>
<dbReference type="InterPro" id="IPR047700">
    <property type="entry name" value="NrtS-like"/>
</dbReference>
<evidence type="ECO:0000256" key="1">
    <source>
        <dbReference type="SAM" id="Phobius"/>
    </source>
</evidence>
<dbReference type="RefSeq" id="WP_090725771.1">
    <property type="nucleotide sequence ID" value="NZ_FOOU01000003.1"/>
</dbReference>
<evidence type="ECO:0000313" key="2">
    <source>
        <dbReference type="EMBL" id="SFG09668.1"/>
    </source>
</evidence>
<keyword evidence="1" id="KW-0812">Transmembrane</keyword>
<dbReference type="AlphaFoldDB" id="A0A1I2P0W6"/>
<organism evidence="2 3">
    <name type="scientific">Neptunomonas qingdaonensis</name>
    <dbReference type="NCBI Taxonomy" id="1045558"/>
    <lineage>
        <taxon>Bacteria</taxon>
        <taxon>Pseudomonadati</taxon>
        <taxon>Pseudomonadota</taxon>
        <taxon>Gammaproteobacteria</taxon>
        <taxon>Oceanospirillales</taxon>
        <taxon>Oceanospirillaceae</taxon>
        <taxon>Neptunomonas</taxon>
    </lineage>
</organism>
<sequence>MNRLLLVKALKVATLVGTALLVINQYDALFDDAELRVVPAILTYCVPFAVFMAGQLSNRQNRSTVQR</sequence>
<reference evidence="3" key="1">
    <citation type="submission" date="2016-10" db="EMBL/GenBank/DDBJ databases">
        <authorList>
            <person name="Varghese N."/>
            <person name="Submissions S."/>
        </authorList>
    </citation>
    <scope>NUCLEOTIDE SEQUENCE [LARGE SCALE GENOMIC DNA]</scope>
    <source>
        <strain evidence="3">CGMCC 1.10971</strain>
    </source>
</reference>
<dbReference type="NCBIfam" id="NF038050">
    <property type="entry name" value="NrtS"/>
    <property type="match status" value="1"/>
</dbReference>
<keyword evidence="1" id="KW-1133">Transmembrane helix</keyword>
<feature type="transmembrane region" description="Helical" evidence="1">
    <location>
        <begin position="37"/>
        <end position="57"/>
    </location>
</feature>
<dbReference type="EMBL" id="FOOU01000003">
    <property type="protein sequence ID" value="SFG09668.1"/>
    <property type="molecule type" value="Genomic_DNA"/>
</dbReference>
<accession>A0A1I2P0W6</accession>
<dbReference type="Proteomes" id="UP000198623">
    <property type="component" value="Unassembled WGS sequence"/>
</dbReference>
<dbReference type="OrthoDB" id="282896at2"/>
<dbReference type="STRING" id="1045558.SAMN05216175_103211"/>
<protein>
    <submittedName>
        <fullName evidence="2">Methyl-accepting chemotaxis protein</fullName>
    </submittedName>
</protein>